<accession>A0A2S0HZF5</accession>
<evidence type="ECO:0000259" key="1">
    <source>
        <dbReference type="Pfam" id="PF13091"/>
    </source>
</evidence>
<proteinExistence type="predicted"/>
<dbReference type="Pfam" id="PF13091">
    <property type="entry name" value="PLDc_2"/>
    <property type="match status" value="1"/>
</dbReference>
<keyword evidence="3" id="KW-1185">Reference proteome</keyword>
<dbReference type="KEGG" id="aue:C5O00_12645"/>
<protein>
    <recommendedName>
        <fullName evidence="1">Phospholipase D-like domain-containing protein</fullName>
    </recommendedName>
</protein>
<dbReference type="InterPro" id="IPR059166">
    <property type="entry name" value="PLD-like_cat"/>
</dbReference>
<dbReference type="RefSeq" id="WP_105217194.1">
    <property type="nucleotide sequence ID" value="NZ_CP027062.1"/>
</dbReference>
<evidence type="ECO:0000313" key="2">
    <source>
        <dbReference type="EMBL" id="AVI51954.1"/>
    </source>
</evidence>
<feature type="domain" description="Phospholipase D-like" evidence="1">
    <location>
        <begin position="16"/>
        <end position="117"/>
    </location>
</feature>
<evidence type="ECO:0000313" key="3">
    <source>
        <dbReference type="Proteomes" id="UP000238442"/>
    </source>
</evidence>
<sequence>MAEFLTTNGTSHQIENIIIEAKKELFLVSPYLQISKTFFERLKDAANKGVKIKIIYGKDELKPNERNSLAELKSLELFYFENLHAKCYFNESDMVITSMNMYEFSEKNNREMGVFITRIGDGDLYEKAISETRSIIQSSDIMQLTKTKRKFYQNKKEIQNNSSSKKPKRGYCIRCEQRIPYDIEKPYCKDCFSSWSRYKNPDYEENVCHSCGEFEASSLAKPVCYDCYKLFEK</sequence>
<dbReference type="CDD" id="cd09176">
    <property type="entry name" value="PLDc_unchar6"/>
    <property type="match status" value="1"/>
</dbReference>
<dbReference type="SUPFAM" id="SSF56024">
    <property type="entry name" value="Phospholipase D/nuclease"/>
    <property type="match status" value="1"/>
</dbReference>
<gene>
    <name evidence="2" type="ORF">C5O00_12645</name>
</gene>
<name>A0A2S0HZF5_9FLAO</name>
<reference evidence="2 3" key="1">
    <citation type="submission" date="2018-02" db="EMBL/GenBank/DDBJ databases">
        <title>Genomic analysis of the strain RR4-38 isolated from a seawater recirculating aquaculture system.</title>
        <authorList>
            <person name="Kim Y.-S."/>
            <person name="Jang Y.H."/>
            <person name="Kim K.-H."/>
        </authorList>
    </citation>
    <scope>NUCLEOTIDE SEQUENCE [LARGE SCALE GENOMIC DNA]</scope>
    <source>
        <strain evidence="2 3">RR4-38</strain>
    </source>
</reference>
<dbReference type="AlphaFoldDB" id="A0A2S0HZF5"/>
<dbReference type="Gene3D" id="3.30.870.10">
    <property type="entry name" value="Endonuclease Chain A"/>
    <property type="match status" value="1"/>
</dbReference>
<dbReference type="OrthoDB" id="5500241at2"/>
<dbReference type="InterPro" id="IPR025202">
    <property type="entry name" value="PLD-like_dom"/>
</dbReference>
<organism evidence="2 3">
    <name type="scientific">Pukyongia salina</name>
    <dbReference type="NCBI Taxonomy" id="2094025"/>
    <lineage>
        <taxon>Bacteria</taxon>
        <taxon>Pseudomonadati</taxon>
        <taxon>Bacteroidota</taxon>
        <taxon>Flavobacteriia</taxon>
        <taxon>Flavobacteriales</taxon>
        <taxon>Flavobacteriaceae</taxon>
        <taxon>Pukyongia</taxon>
    </lineage>
</organism>
<dbReference type="Proteomes" id="UP000238442">
    <property type="component" value="Chromosome"/>
</dbReference>
<dbReference type="EMBL" id="CP027062">
    <property type="protein sequence ID" value="AVI51954.1"/>
    <property type="molecule type" value="Genomic_DNA"/>
</dbReference>